<dbReference type="EMBL" id="JAWQEG010007778">
    <property type="protein sequence ID" value="KAK3851691.1"/>
    <property type="molecule type" value="Genomic_DNA"/>
</dbReference>
<dbReference type="PRINTS" id="PR01345">
    <property type="entry name" value="CERVTRCPTASE"/>
</dbReference>
<keyword evidence="2" id="KW-1185">Reference proteome</keyword>
<dbReference type="PANTHER" id="PTHR33332">
    <property type="entry name" value="REVERSE TRANSCRIPTASE DOMAIN-CONTAINING PROTEIN"/>
    <property type="match status" value="1"/>
</dbReference>
<gene>
    <name evidence="1" type="ORF">Pcinc_041679</name>
</gene>
<comment type="caution">
    <text evidence="1">The sequence shown here is derived from an EMBL/GenBank/DDBJ whole genome shotgun (WGS) entry which is preliminary data.</text>
</comment>
<protein>
    <submittedName>
        <fullName evidence="1">Uncharacterized protein</fullName>
    </submittedName>
</protein>
<dbReference type="AlphaFoldDB" id="A0AAE1BJ18"/>
<reference evidence="1" key="1">
    <citation type="submission" date="2023-10" db="EMBL/GenBank/DDBJ databases">
        <title>Genome assemblies of two species of porcelain crab, Petrolisthes cinctipes and Petrolisthes manimaculis (Anomura: Porcellanidae).</title>
        <authorList>
            <person name="Angst P."/>
        </authorList>
    </citation>
    <scope>NUCLEOTIDE SEQUENCE</scope>
    <source>
        <strain evidence="1">PB745_01</strain>
        <tissue evidence="1">Gill</tissue>
    </source>
</reference>
<organism evidence="1 2">
    <name type="scientific">Petrolisthes cinctipes</name>
    <name type="common">Flat porcelain crab</name>
    <dbReference type="NCBI Taxonomy" id="88211"/>
    <lineage>
        <taxon>Eukaryota</taxon>
        <taxon>Metazoa</taxon>
        <taxon>Ecdysozoa</taxon>
        <taxon>Arthropoda</taxon>
        <taxon>Crustacea</taxon>
        <taxon>Multicrustacea</taxon>
        <taxon>Malacostraca</taxon>
        <taxon>Eumalacostraca</taxon>
        <taxon>Eucarida</taxon>
        <taxon>Decapoda</taxon>
        <taxon>Pleocyemata</taxon>
        <taxon>Anomura</taxon>
        <taxon>Galatheoidea</taxon>
        <taxon>Porcellanidae</taxon>
        <taxon>Petrolisthes</taxon>
    </lineage>
</organism>
<proteinExistence type="predicted"/>
<dbReference type="Proteomes" id="UP001286313">
    <property type="component" value="Unassembled WGS sequence"/>
</dbReference>
<sequence>MMYTKGANNATHVYIAQDGTNIDTKECVRDLGVTLTCDGSFTTHITNATKKARSQAGWILRTFRTRDAIPMLTLYKSLVLPLLEYCCQLWSPWKVGEKQSLEAVQRSFTSKITIVKHLDYWRRLQTLELFSLERRRERYAIIYIYKIITGCNTNNINIRTTTHQRLGRLCRVERTHPRAASRIKTLKENAFATRGPLLFNALPRHLRDSNTSSEQFKNKLDKFLWTVPDQPKLPHYPIRATSNSITDQLALQRADGIF</sequence>
<name>A0AAE1BJ18_PETCI</name>
<evidence type="ECO:0000313" key="2">
    <source>
        <dbReference type="Proteomes" id="UP001286313"/>
    </source>
</evidence>
<accession>A0AAE1BJ18</accession>
<evidence type="ECO:0000313" key="1">
    <source>
        <dbReference type="EMBL" id="KAK3851691.1"/>
    </source>
</evidence>